<dbReference type="EMBL" id="ATJO01000173">
    <property type="protein sequence ID" value="EPI49284.1"/>
    <property type="molecule type" value="Genomic_DNA"/>
</dbReference>
<evidence type="ECO:0000256" key="1">
    <source>
        <dbReference type="SAM" id="MobiDB-lite"/>
    </source>
</evidence>
<proteinExistence type="predicted"/>
<comment type="caution">
    <text evidence="2">The sequence shown here is derived from an EMBL/GenBank/DDBJ whole genome shotgun (WGS) entry which is preliminary data.</text>
</comment>
<organism evidence="2 3">
    <name type="scientific">Gardnerella pickettii JCP7719</name>
    <dbReference type="NCBI Taxonomy" id="1261061"/>
    <lineage>
        <taxon>Bacteria</taxon>
        <taxon>Bacillati</taxon>
        <taxon>Actinomycetota</taxon>
        <taxon>Actinomycetes</taxon>
        <taxon>Bifidobacteriales</taxon>
        <taxon>Bifidobacteriaceae</taxon>
        <taxon>Gardnerella</taxon>
        <taxon>Gardnerella pickettii</taxon>
    </lineage>
</organism>
<gene>
    <name evidence="2" type="ORF">HMPREF1576_01460</name>
</gene>
<evidence type="ECO:0000313" key="3">
    <source>
        <dbReference type="Proteomes" id="UP000014601"/>
    </source>
</evidence>
<sequence>MSKRRTLEKDKKKPGGKEKTHRGREKERRRFQLWGSRTNLTDGRTISNIHYNHIFLAKHAYKLKIS</sequence>
<evidence type="ECO:0000313" key="2">
    <source>
        <dbReference type="EMBL" id="EPI49284.1"/>
    </source>
</evidence>
<dbReference type="HOGENOM" id="CLU_2897746_0_0_11"/>
<reference evidence="2 3" key="1">
    <citation type="submission" date="2013-06" db="EMBL/GenBank/DDBJ databases">
        <authorList>
            <person name="Weinstock G."/>
            <person name="Sodergren E."/>
            <person name="Lobos E.A."/>
            <person name="Fulton L."/>
            <person name="Fulton R."/>
            <person name="Courtney L."/>
            <person name="Fronick C."/>
            <person name="O'Laughlin M."/>
            <person name="Godfrey J."/>
            <person name="Wilson R.M."/>
            <person name="Miner T."/>
            <person name="Farmer C."/>
            <person name="Delehaunty K."/>
            <person name="Cordes M."/>
            <person name="Minx P."/>
            <person name="Tomlinson C."/>
            <person name="Chen J."/>
            <person name="Wollam A."/>
            <person name="Pepin K.H."/>
            <person name="Bhonagiri V."/>
            <person name="Zhang X."/>
            <person name="Warren W."/>
            <person name="Mitreva M."/>
            <person name="Mardis E.R."/>
            <person name="Wilson R.K."/>
        </authorList>
    </citation>
    <scope>NUCLEOTIDE SEQUENCE [LARGE SCALE GENOMIC DNA]</scope>
    <source>
        <strain evidence="2 3">JCP7719</strain>
    </source>
</reference>
<accession>S4GJD8</accession>
<dbReference type="Proteomes" id="UP000014601">
    <property type="component" value="Unassembled WGS sequence"/>
</dbReference>
<protein>
    <submittedName>
        <fullName evidence="2">Uncharacterized protein</fullName>
    </submittedName>
</protein>
<feature type="region of interest" description="Disordered" evidence="1">
    <location>
        <begin position="1"/>
        <end position="29"/>
    </location>
</feature>
<name>S4GJD8_9BIFI</name>
<dbReference type="AlphaFoldDB" id="S4GJD8"/>